<dbReference type="SUPFAM" id="SSF56112">
    <property type="entry name" value="Protein kinase-like (PK-like)"/>
    <property type="match status" value="1"/>
</dbReference>
<feature type="domain" description="Fibronectin type-III" evidence="22">
    <location>
        <begin position="481"/>
        <end position="587"/>
    </location>
</feature>
<proteinExistence type="inferred from homology"/>
<dbReference type="SUPFAM" id="SSF56672">
    <property type="entry name" value="DNA/RNA polymerases"/>
    <property type="match status" value="1"/>
</dbReference>
<dbReference type="InterPro" id="IPR050449">
    <property type="entry name" value="Ephrin_rcpt_TKs"/>
</dbReference>
<evidence type="ECO:0000313" key="26">
    <source>
        <dbReference type="Proteomes" id="UP001274896"/>
    </source>
</evidence>
<evidence type="ECO:0000256" key="15">
    <source>
        <dbReference type="ARBA" id="ARBA00023170"/>
    </source>
</evidence>
<keyword evidence="9 18" id="KW-0547">Nucleotide-binding</keyword>
<dbReference type="PROSITE" id="PS00109">
    <property type="entry name" value="PROTEIN_KINASE_TYR"/>
    <property type="match status" value="1"/>
</dbReference>
<dbReference type="PROSITE" id="PS51550">
    <property type="entry name" value="EPH_LBD"/>
    <property type="match status" value="1"/>
</dbReference>
<dbReference type="InterPro" id="IPR008979">
    <property type="entry name" value="Galactose-bd-like_sf"/>
</dbReference>
<dbReference type="Pfam" id="PF01404">
    <property type="entry name" value="Ephrin_lbd"/>
    <property type="match status" value="1"/>
</dbReference>
<dbReference type="EMBL" id="JAUCMX010000005">
    <property type="protein sequence ID" value="KAK3546195.1"/>
    <property type="molecule type" value="Genomic_DNA"/>
</dbReference>
<dbReference type="FunFam" id="1.10.510.10:FF:000019">
    <property type="entry name" value="Ephrin type-A receptor 5"/>
    <property type="match status" value="1"/>
</dbReference>
<feature type="domain" description="Reverse transcriptase" evidence="23">
    <location>
        <begin position="1"/>
        <end position="424"/>
    </location>
</feature>
<feature type="domain" description="SAM" evidence="21">
    <location>
        <begin position="1060"/>
        <end position="1124"/>
    </location>
</feature>
<dbReference type="GO" id="GO:0030425">
    <property type="term" value="C:dendrite"/>
    <property type="evidence" value="ECO:0007669"/>
    <property type="project" value="TreeGrafter"/>
</dbReference>
<dbReference type="FunFam" id="2.60.40.1770:FF:000001">
    <property type="entry name" value="Ephrin type-A receptor 5"/>
    <property type="match status" value="1"/>
</dbReference>
<dbReference type="GO" id="GO:0005524">
    <property type="term" value="F:ATP binding"/>
    <property type="evidence" value="ECO:0007669"/>
    <property type="project" value="UniProtKB-UniRule"/>
</dbReference>
<keyword evidence="7" id="KW-0732">Signal</keyword>
<dbReference type="FunFam" id="1.10.150.50:FF:000001">
    <property type="entry name" value="Ephrin type-A receptor 5"/>
    <property type="match status" value="1"/>
</dbReference>
<dbReference type="Pfam" id="PF14575">
    <property type="entry name" value="EphA2_TM"/>
    <property type="match status" value="1"/>
</dbReference>
<comment type="caution">
    <text evidence="25">The sequence shown here is derived from an EMBL/GenBank/DDBJ whole genome shotgun (WGS) entry which is preliminary data.</text>
</comment>
<keyword evidence="8" id="KW-0677">Repeat</keyword>
<evidence type="ECO:0000256" key="5">
    <source>
        <dbReference type="ARBA" id="ARBA00022679"/>
    </source>
</evidence>
<evidence type="ECO:0000256" key="2">
    <source>
        <dbReference type="ARBA" id="ARBA00010879"/>
    </source>
</evidence>
<dbReference type="InterPro" id="IPR036116">
    <property type="entry name" value="FN3_sf"/>
</dbReference>
<keyword evidence="6 19" id="KW-0812">Transmembrane</keyword>
<dbReference type="Pfam" id="PF25599">
    <property type="entry name" value="Ephrin_CRD"/>
    <property type="match status" value="1"/>
</dbReference>
<dbReference type="PRINTS" id="PR00109">
    <property type="entry name" value="TYRKINASE"/>
</dbReference>
<dbReference type="PANTHER" id="PTHR46877:SF8">
    <property type="entry name" value="RECEPTOR PROTEIN-TYROSINE KINASE"/>
    <property type="match status" value="1"/>
</dbReference>
<dbReference type="PROSITE" id="PS50105">
    <property type="entry name" value="SAM_DOMAIN"/>
    <property type="match status" value="1"/>
</dbReference>
<keyword evidence="26" id="KW-1185">Reference proteome</keyword>
<dbReference type="CDD" id="cd05066">
    <property type="entry name" value="PTKc_EphR_A"/>
    <property type="match status" value="1"/>
</dbReference>
<evidence type="ECO:0000256" key="18">
    <source>
        <dbReference type="PROSITE-ProRule" id="PRU10141"/>
    </source>
</evidence>
<dbReference type="Pfam" id="PF00041">
    <property type="entry name" value="fn3"/>
    <property type="match status" value="2"/>
</dbReference>
<dbReference type="InterPro" id="IPR000719">
    <property type="entry name" value="Prot_kinase_dom"/>
</dbReference>
<dbReference type="FunFam" id="2.60.40.10:FF:000059">
    <property type="entry name" value="Ephrin type-A receptor 6"/>
    <property type="match status" value="1"/>
</dbReference>
<keyword evidence="13 19" id="KW-0472">Membrane</keyword>
<feature type="non-terminal residue" evidence="25">
    <location>
        <position position="1130"/>
    </location>
</feature>
<evidence type="ECO:0000256" key="17">
    <source>
        <dbReference type="ARBA" id="ARBA00051243"/>
    </source>
</evidence>
<evidence type="ECO:0000256" key="13">
    <source>
        <dbReference type="ARBA" id="ARBA00023136"/>
    </source>
</evidence>
<name>A0AAE0R871_9TELE</name>
<evidence type="ECO:0000256" key="9">
    <source>
        <dbReference type="ARBA" id="ARBA00022741"/>
    </source>
</evidence>
<gene>
    <name evidence="25" type="ORF">QTP70_025230</name>
</gene>
<dbReference type="Gene3D" id="1.10.150.50">
    <property type="entry name" value="Transcription Factor, Ets-1"/>
    <property type="match status" value="1"/>
</dbReference>
<sequence>WEEISVMDERNTPMRSYQVCNVMEANQNNWLRTRHIARHGAQRIYIEIKFTLRDCNSLPGVPGTCKETFNMYYHESNNDNLWFIKESQYVKIDTIAADESFTQTDVGDRVMKLNTEVRDISNLSKKGFYLAFQDVGACIALVSLRVFYKKCPAAVHNLAHFPDTVTGGDSALVEVRGSCVNDSEEFESPKMYCSADGGWLVPIGRCICKPGFEEGKDYCQHLEKAYDRVPREELWYCMRKSGVAEKYVRVVQDMYERSRTVVRCAVGQTEEFNVEVGLHQGSALSPFLFAIVMDQLSEEVRQESPWTMMFADDIVICSESREQVEENLERWRFALERRGMKVSRIQSNGECGKEVKKRVQAETVSLKKRQESELEVAELKMLRFSLGVTRLDRIRNEYIRGTAHVGHLGNKVREARLRWFGHVQRRETCRPGTYKASAKDAYCTKCPPHSYSQQEKASECTCEKGYYRADMDPRSMACTRPPSAPENGISTLNDTSVALEWRPPRDSGGRSDLAYNVHCRKCAPDGRKCGPCGGGVHFTPRQFGLDAVKVLVSGLLPNTDYAFSIEAINGVSDLSPSPKQQLTINITTGQTVSVILKERKSKDSITLAWQGPDRPNGVIVEYEVIYYEKNQRDQNYTVLKTKSNMMTIEGLKPGTMYVFRVRARTDGGYGSYSGEIELETSQEDMLAIGDPNQSTILAVSIAGGVVLLIFLIACFVVSGRHCGYIKAKQDPDEEKMQFQHGRVKLPGSRTYIHPHTYEDPNQAIRDFAKEIDASSIRIERVIGAGEFGEVCSGRLKLPSKREIYVAIKSLKAGYTEKQRRDFLSEASIMGQFDHPNIIRLEGVVTKCKPVMIITEFMENGSLDTFLKKHDGQFTIIQLVGMLRGIASGMKYLSDMNYVHRDLAARNILVNSNLVCKVSDFGLSRVLEDDPEAAYTTRGGKIPIRWTAPEAIAYRKFTSASDVWSYGIVMWEVMSYGERPYWEMSNQDVIKAIEEGYRLPPPMDCPVSLHQLMLDCWQKERAERPKFSQIVNMLDKLIRNPSALKELANSSIWEDPITPEFSVNSVDEWLDAIKMGQYKDNFTSAGYVTLDSIIYISVSELSKMGVTLVGHQKKILASVQSLHAQGSHVQV</sequence>
<dbReference type="SUPFAM" id="SSF47769">
    <property type="entry name" value="SAM/Pointed domain"/>
    <property type="match status" value="1"/>
</dbReference>
<evidence type="ECO:0000259" key="23">
    <source>
        <dbReference type="PROSITE" id="PS50878"/>
    </source>
</evidence>
<dbReference type="PROSITE" id="PS50878">
    <property type="entry name" value="RT_POL"/>
    <property type="match status" value="1"/>
</dbReference>
<accession>A0AAE0R871</accession>
<evidence type="ECO:0008006" key="27">
    <source>
        <dbReference type="Google" id="ProtNLM"/>
    </source>
</evidence>
<dbReference type="SUPFAM" id="SSF49265">
    <property type="entry name" value="Fibronectin type III"/>
    <property type="match status" value="1"/>
</dbReference>
<dbReference type="InterPro" id="IPR008266">
    <property type="entry name" value="Tyr_kinase_AS"/>
</dbReference>
<evidence type="ECO:0000256" key="3">
    <source>
        <dbReference type="ARBA" id="ARBA00022475"/>
    </source>
</evidence>
<dbReference type="CDD" id="cd09488">
    <property type="entry name" value="SAM_EPH-R"/>
    <property type="match status" value="1"/>
</dbReference>
<comment type="catalytic activity">
    <reaction evidence="17">
        <text>L-tyrosyl-[protein] + ATP = O-phospho-L-tyrosyl-[protein] + ADP + H(+)</text>
        <dbReference type="Rhea" id="RHEA:10596"/>
        <dbReference type="Rhea" id="RHEA-COMP:10136"/>
        <dbReference type="Rhea" id="RHEA-COMP:20101"/>
        <dbReference type="ChEBI" id="CHEBI:15378"/>
        <dbReference type="ChEBI" id="CHEBI:30616"/>
        <dbReference type="ChEBI" id="CHEBI:46858"/>
        <dbReference type="ChEBI" id="CHEBI:61978"/>
        <dbReference type="ChEBI" id="CHEBI:456216"/>
        <dbReference type="EC" id="2.7.10.1"/>
    </reaction>
</comment>
<dbReference type="Pfam" id="PF00536">
    <property type="entry name" value="SAM_1"/>
    <property type="match status" value="1"/>
</dbReference>
<keyword evidence="4" id="KW-0597">Phosphoprotein</keyword>
<dbReference type="Gene3D" id="2.60.40.1770">
    <property type="entry name" value="ephrin a2 ectodomain"/>
    <property type="match status" value="1"/>
</dbReference>
<feature type="domain" description="Eph LBD" evidence="24">
    <location>
        <begin position="1"/>
        <end position="156"/>
    </location>
</feature>
<feature type="binding site" evidence="18">
    <location>
        <position position="808"/>
    </location>
    <ligand>
        <name>ATP</name>
        <dbReference type="ChEBI" id="CHEBI:30616"/>
    </ligand>
</feature>
<dbReference type="InterPro" id="IPR043128">
    <property type="entry name" value="Rev_trsase/Diguanyl_cyclase"/>
</dbReference>
<feature type="transmembrane region" description="Helical" evidence="19">
    <location>
        <begin position="696"/>
        <end position="718"/>
    </location>
</feature>
<reference evidence="25" key="1">
    <citation type="submission" date="2023-06" db="EMBL/GenBank/DDBJ databases">
        <title>Male Hemibagrus guttatus genome.</title>
        <authorList>
            <person name="Bian C."/>
        </authorList>
    </citation>
    <scope>NUCLEOTIDE SEQUENCE</scope>
    <source>
        <strain evidence="25">Male_cb2023</strain>
        <tissue evidence="25">Muscle</tissue>
    </source>
</reference>
<dbReference type="InterPro" id="IPR043502">
    <property type="entry name" value="DNA/RNA_pol_sf"/>
</dbReference>
<keyword evidence="5" id="KW-0808">Transferase</keyword>
<keyword evidence="15" id="KW-0675">Receptor</keyword>
<dbReference type="GO" id="GO:0005005">
    <property type="term" value="F:transmembrane-ephrin receptor activity"/>
    <property type="evidence" value="ECO:0007669"/>
    <property type="project" value="TreeGrafter"/>
</dbReference>
<dbReference type="SMART" id="SM00454">
    <property type="entry name" value="SAM"/>
    <property type="match status" value="1"/>
</dbReference>
<evidence type="ECO:0000259" key="21">
    <source>
        <dbReference type="PROSITE" id="PS50105"/>
    </source>
</evidence>
<dbReference type="Proteomes" id="UP001274896">
    <property type="component" value="Unassembled WGS sequence"/>
</dbReference>
<evidence type="ECO:0000256" key="11">
    <source>
        <dbReference type="ARBA" id="ARBA00022840"/>
    </source>
</evidence>
<feature type="domain" description="Protein kinase" evidence="20">
    <location>
        <begin position="776"/>
        <end position="1037"/>
    </location>
</feature>
<keyword evidence="3" id="KW-1003">Cell membrane</keyword>
<comment type="subcellular location">
    <subcellularLocation>
        <location evidence="1">Cell membrane</location>
        <topology evidence="1">Single-pass type I membrane protein</topology>
    </subcellularLocation>
</comment>
<dbReference type="InterPro" id="IPR001245">
    <property type="entry name" value="Ser-Thr/Tyr_kinase_cat_dom"/>
</dbReference>
<dbReference type="PROSITE" id="PS50011">
    <property type="entry name" value="PROTEIN_KINASE_DOM"/>
    <property type="match status" value="1"/>
</dbReference>
<dbReference type="InterPro" id="IPR013783">
    <property type="entry name" value="Ig-like_fold"/>
</dbReference>
<dbReference type="InterPro" id="IPR013761">
    <property type="entry name" value="SAM/pointed_sf"/>
</dbReference>
<dbReference type="SUPFAM" id="SSF57184">
    <property type="entry name" value="Growth factor receptor domain"/>
    <property type="match status" value="1"/>
</dbReference>
<dbReference type="SUPFAM" id="SSF49785">
    <property type="entry name" value="Galactose-binding domain-like"/>
    <property type="match status" value="1"/>
</dbReference>
<dbReference type="SMART" id="SM00060">
    <property type="entry name" value="FN3"/>
    <property type="match status" value="2"/>
</dbReference>
<dbReference type="AlphaFoldDB" id="A0AAE0R871"/>
<dbReference type="Gene3D" id="3.30.200.20">
    <property type="entry name" value="Phosphorylase Kinase, domain 1"/>
    <property type="match status" value="1"/>
</dbReference>
<evidence type="ECO:0000256" key="1">
    <source>
        <dbReference type="ARBA" id="ARBA00004251"/>
    </source>
</evidence>
<dbReference type="Gene3D" id="2.10.50.10">
    <property type="entry name" value="Tumor Necrosis Factor Receptor, subunit A, domain 2"/>
    <property type="match status" value="1"/>
</dbReference>
<dbReference type="InterPro" id="IPR011009">
    <property type="entry name" value="Kinase-like_dom_sf"/>
</dbReference>
<dbReference type="InterPro" id="IPR020635">
    <property type="entry name" value="Tyr_kinase_cat_dom"/>
</dbReference>
<dbReference type="InterPro" id="IPR001660">
    <property type="entry name" value="SAM"/>
</dbReference>
<dbReference type="PROSITE" id="PS00107">
    <property type="entry name" value="PROTEIN_KINASE_ATP"/>
    <property type="match status" value="1"/>
</dbReference>
<comment type="similarity">
    <text evidence="2">Belongs to the beta type-B retroviral polymerase family. HERV class-II K(HML-2) pol subfamily.</text>
</comment>
<evidence type="ECO:0000256" key="10">
    <source>
        <dbReference type="ARBA" id="ARBA00022777"/>
    </source>
</evidence>
<dbReference type="InterPro" id="IPR001090">
    <property type="entry name" value="Ephrin_rcpt_lig-bd_dom"/>
</dbReference>
<dbReference type="PROSITE" id="PS00791">
    <property type="entry name" value="RECEPTOR_TYR_KIN_V_2"/>
    <property type="match status" value="1"/>
</dbReference>
<keyword evidence="11 18" id="KW-0067">ATP-binding</keyword>
<dbReference type="SMART" id="SM00219">
    <property type="entry name" value="TyrKc"/>
    <property type="match status" value="1"/>
</dbReference>
<dbReference type="GO" id="GO:0007411">
    <property type="term" value="P:axon guidance"/>
    <property type="evidence" value="ECO:0007669"/>
    <property type="project" value="TreeGrafter"/>
</dbReference>
<keyword evidence="10" id="KW-0418">Kinase</keyword>
<dbReference type="FunFam" id="2.60.40.10:FF:001388">
    <property type="entry name" value="ephrin type-A receptor 3-like"/>
    <property type="match status" value="1"/>
</dbReference>
<evidence type="ECO:0000256" key="14">
    <source>
        <dbReference type="ARBA" id="ARBA00023137"/>
    </source>
</evidence>
<dbReference type="Gene3D" id="2.60.120.260">
    <property type="entry name" value="Galactose-binding domain-like"/>
    <property type="match status" value="1"/>
</dbReference>
<dbReference type="FunFam" id="2.10.50.10:FF:000001">
    <property type="entry name" value="Ephrin type-A receptor 5"/>
    <property type="match status" value="1"/>
</dbReference>
<feature type="domain" description="Fibronectin type-III" evidence="22">
    <location>
        <begin position="590"/>
        <end position="683"/>
    </location>
</feature>
<keyword evidence="16" id="KW-0325">Glycoprotein</keyword>
<evidence type="ECO:0000256" key="7">
    <source>
        <dbReference type="ARBA" id="ARBA00022729"/>
    </source>
</evidence>
<dbReference type="InterPro" id="IPR027936">
    <property type="entry name" value="Eph_TM"/>
</dbReference>
<keyword evidence="12 19" id="KW-1133">Transmembrane helix</keyword>
<dbReference type="InterPro" id="IPR009030">
    <property type="entry name" value="Growth_fac_rcpt_cys_sf"/>
</dbReference>
<evidence type="ECO:0000259" key="20">
    <source>
        <dbReference type="PROSITE" id="PS50011"/>
    </source>
</evidence>
<evidence type="ECO:0000259" key="22">
    <source>
        <dbReference type="PROSITE" id="PS50853"/>
    </source>
</evidence>
<evidence type="ECO:0000256" key="6">
    <source>
        <dbReference type="ARBA" id="ARBA00022692"/>
    </source>
</evidence>
<evidence type="ECO:0000256" key="4">
    <source>
        <dbReference type="ARBA" id="ARBA00022553"/>
    </source>
</evidence>
<dbReference type="PROSITE" id="PS50853">
    <property type="entry name" value="FN3"/>
    <property type="match status" value="2"/>
</dbReference>
<dbReference type="PROSITE" id="PS00790">
    <property type="entry name" value="RECEPTOR_TYR_KIN_V_1"/>
    <property type="match status" value="1"/>
</dbReference>
<organism evidence="25 26">
    <name type="scientific">Hemibagrus guttatus</name>
    <dbReference type="NCBI Taxonomy" id="175788"/>
    <lineage>
        <taxon>Eukaryota</taxon>
        <taxon>Metazoa</taxon>
        <taxon>Chordata</taxon>
        <taxon>Craniata</taxon>
        <taxon>Vertebrata</taxon>
        <taxon>Euteleostomi</taxon>
        <taxon>Actinopterygii</taxon>
        <taxon>Neopterygii</taxon>
        <taxon>Teleostei</taxon>
        <taxon>Ostariophysi</taxon>
        <taxon>Siluriformes</taxon>
        <taxon>Bagridae</taxon>
        <taxon>Hemibagrus</taxon>
    </lineage>
</organism>
<evidence type="ECO:0000256" key="12">
    <source>
        <dbReference type="ARBA" id="ARBA00022989"/>
    </source>
</evidence>
<dbReference type="Pfam" id="PF07714">
    <property type="entry name" value="PK_Tyr_Ser-Thr"/>
    <property type="match status" value="1"/>
</dbReference>
<keyword evidence="14" id="KW-0829">Tyrosine-protein kinase</keyword>
<dbReference type="PRINTS" id="PR00014">
    <property type="entry name" value="FNTYPEIII"/>
</dbReference>
<dbReference type="InterPro" id="IPR001426">
    <property type="entry name" value="Tyr_kinase_rcpt_V_CS"/>
</dbReference>
<dbReference type="Pfam" id="PF00078">
    <property type="entry name" value="RVT_1"/>
    <property type="match status" value="1"/>
</dbReference>
<dbReference type="InterPro" id="IPR000477">
    <property type="entry name" value="RT_dom"/>
</dbReference>
<dbReference type="Gene3D" id="2.60.40.10">
    <property type="entry name" value="Immunoglobulins"/>
    <property type="match status" value="2"/>
</dbReference>
<dbReference type="CDD" id="cd00063">
    <property type="entry name" value="FN3"/>
    <property type="match status" value="2"/>
</dbReference>
<dbReference type="PANTHER" id="PTHR46877">
    <property type="entry name" value="EPH RECEPTOR A5"/>
    <property type="match status" value="1"/>
</dbReference>
<dbReference type="FunFam" id="2.60.120.260:FF:000001">
    <property type="entry name" value="Ephrin type-A receptor 7"/>
    <property type="match status" value="1"/>
</dbReference>
<evidence type="ECO:0000259" key="24">
    <source>
        <dbReference type="PROSITE" id="PS51550"/>
    </source>
</evidence>
<protein>
    <recommendedName>
        <fullName evidence="27">Receptor protein-tyrosine kinase</fullName>
    </recommendedName>
</protein>
<dbReference type="InterPro" id="IPR017441">
    <property type="entry name" value="Protein_kinase_ATP_BS"/>
</dbReference>
<dbReference type="InterPro" id="IPR003961">
    <property type="entry name" value="FN3_dom"/>
</dbReference>
<dbReference type="FunFam" id="3.30.200.20:FF:000001">
    <property type="entry name" value="Ephrin type-A receptor 5"/>
    <property type="match status" value="1"/>
</dbReference>
<dbReference type="Gene3D" id="1.10.510.10">
    <property type="entry name" value="Transferase(Phosphotransferase) domain 1"/>
    <property type="match status" value="1"/>
</dbReference>
<dbReference type="SMART" id="SM00615">
    <property type="entry name" value="EPH_lbd"/>
    <property type="match status" value="1"/>
</dbReference>
<evidence type="ECO:0000256" key="8">
    <source>
        <dbReference type="ARBA" id="ARBA00022737"/>
    </source>
</evidence>
<evidence type="ECO:0000313" key="25">
    <source>
        <dbReference type="EMBL" id="KAK3546195.1"/>
    </source>
</evidence>
<evidence type="ECO:0000256" key="16">
    <source>
        <dbReference type="ARBA" id="ARBA00023180"/>
    </source>
</evidence>
<evidence type="ECO:0000256" key="19">
    <source>
        <dbReference type="SAM" id="Phobius"/>
    </source>
</evidence>
<dbReference type="Gene3D" id="3.30.70.270">
    <property type="match status" value="1"/>
</dbReference>
<dbReference type="GO" id="GO:0005886">
    <property type="term" value="C:plasma membrane"/>
    <property type="evidence" value="ECO:0007669"/>
    <property type="project" value="UniProtKB-SubCell"/>
</dbReference>